<feature type="domain" description="Metallo-beta-lactamase" evidence="1">
    <location>
        <begin position="21"/>
        <end position="234"/>
    </location>
</feature>
<dbReference type="EMBL" id="WMEQ01000002">
    <property type="protein sequence ID" value="MYL32650.1"/>
    <property type="molecule type" value="Genomic_DNA"/>
</dbReference>
<dbReference type="SMART" id="SM00849">
    <property type="entry name" value="Lactamase_B"/>
    <property type="match status" value="1"/>
</dbReference>
<dbReference type="SUPFAM" id="SSF56281">
    <property type="entry name" value="Metallo-hydrolase/oxidoreductase"/>
    <property type="match status" value="1"/>
</dbReference>
<dbReference type="InterPro" id="IPR036866">
    <property type="entry name" value="RibonucZ/Hydroxyglut_hydro"/>
</dbReference>
<dbReference type="InterPro" id="IPR001279">
    <property type="entry name" value="Metallo-B-lactamas"/>
</dbReference>
<proteinExistence type="predicted"/>
<dbReference type="OrthoDB" id="2971563at2"/>
<evidence type="ECO:0000259" key="1">
    <source>
        <dbReference type="SMART" id="SM00849"/>
    </source>
</evidence>
<dbReference type="PANTHER" id="PTHR42951:SF21">
    <property type="entry name" value="METALLO-HYDROLASE YQJP-RELATED"/>
    <property type="match status" value="1"/>
</dbReference>
<dbReference type="AlphaFoldDB" id="A0A6I4ZXG8"/>
<dbReference type="RefSeq" id="WP_160849828.1">
    <property type="nucleotide sequence ID" value="NZ_WMEQ01000002.1"/>
</dbReference>
<keyword evidence="2" id="KW-0378">Hydrolase</keyword>
<gene>
    <name evidence="2" type="ORF">GLW05_03475</name>
</gene>
<dbReference type="Gene3D" id="3.60.15.10">
    <property type="entry name" value="Ribonuclease Z/Hydroxyacylglutathione hydrolase-like"/>
    <property type="match status" value="1"/>
</dbReference>
<comment type="caution">
    <text evidence="2">The sequence shown here is derived from an EMBL/GenBank/DDBJ whole genome shotgun (WGS) entry which is preliminary data.</text>
</comment>
<reference evidence="2 3" key="1">
    <citation type="submission" date="2019-11" db="EMBL/GenBank/DDBJ databases">
        <title>Genome sequences of 17 halophilic strains isolated from different environments.</title>
        <authorList>
            <person name="Furrow R.E."/>
        </authorList>
    </citation>
    <scope>NUCLEOTIDE SEQUENCE [LARGE SCALE GENOMIC DNA]</scope>
    <source>
        <strain evidence="2 3">22514_16_FS</strain>
    </source>
</reference>
<evidence type="ECO:0000313" key="2">
    <source>
        <dbReference type="EMBL" id="MYL32650.1"/>
    </source>
</evidence>
<dbReference type="PANTHER" id="PTHR42951">
    <property type="entry name" value="METALLO-BETA-LACTAMASE DOMAIN-CONTAINING"/>
    <property type="match status" value="1"/>
</dbReference>
<dbReference type="GO" id="GO:0016787">
    <property type="term" value="F:hydrolase activity"/>
    <property type="evidence" value="ECO:0007669"/>
    <property type="project" value="UniProtKB-KW"/>
</dbReference>
<organism evidence="2 3">
    <name type="scientific">Pontibacillus yanchengensis</name>
    <dbReference type="NCBI Taxonomy" id="462910"/>
    <lineage>
        <taxon>Bacteria</taxon>
        <taxon>Bacillati</taxon>
        <taxon>Bacillota</taxon>
        <taxon>Bacilli</taxon>
        <taxon>Bacillales</taxon>
        <taxon>Bacillaceae</taxon>
        <taxon>Pontibacillus</taxon>
    </lineage>
</organism>
<evidence type="ECO:0000313" key="3">
    <source>
        <dbReference type="Proteomes" id="UP000468638"/>
    </source>
</evidence>
<accession>A0A6I4ZXG8</accession>
<protein>
    <submittedName>
        <fullName evidence="2">MBL fold metallo-hydrolase</fullName>
    </submittedName>
</protein>
<dbReference type="Pfam" id="PF00753">
    <property type="entry name" value="Lactamase_B"/>
    <property type="match status" value="1"/>
</dbReference>
<dbReference type="Proteomes" id="UP000468638">
    <property type="component" value="Unassembled WGS sequence"/>
</dbReference>
<sequence>MIHTTDTIHQLTVPTPFGVGDVHMYVLKGEALTLVDAGIKTDEAWGVLVNGLQQLGYTPEDVEQVILTHHHPDHIGLLDRFSNVRGIYGHEDNRRWLERDEVFLNRYHSFFYDLYSKFGVGEEYKSFFKHLRDPLKYVPSGTLTGTLVEGNTLPGHEDWEVLETPGHAESHLSFYRKQDGTMISGDHLLYHISSNPLLEPPREPGGERPKPLLSYRKTMEKCLHYPISEVLPGHGPIFTGVHDIIHTRFEKQEQRAEKVYDMLVDKPLSPFEVCQKLFPKHIKKEFGLTMSETVGQLDYLEDTHRVHVELRNGVVYYQAI</sequence>
<dbReference type="InterPro" id="IPR050855">
    <property type="entry name" value="NDM-1-like"/>
</dbReference>
<name>A0A6I4ZXG8_9BACI</name>